<gene>
    <name evidence="1" type="ORF">BCL69_106119</name>
</gene>
<accession>A0A5D3Y8P3</accession>
<evidence type="ECO:0000313" key="1">
    <source>
        <dbReference type="EMBL" id="TYP80292.1"/>
    </source>
</evidence>
<dbReference type="EMBL" id="VNHT01000061">
    <property type="protein sequence ID" value="TYP80292.1"/>
    <property type="molecule type" value="Genomic_DNA"/>
</dbReference>
<name>A0A5D3Y8P3_9PROT</name>
<proteinExistence type="predicted"/>
<dbReference type="AlphaFoldDB" id="A0A5D3Y8P3"/>
<sequence>MTGRVEENNDAKREKVSEFVRFLETSKSTRIRKFAQTLARLCEHHGQRDLTPTVRYPNRHRQ</sequence>
<comment type="caution">
    <text evidence="1">The sequence shown here is derived from an EMBL/GenBank/DDBJ whole genome shotgun (WGS) entry which is preliminary data.</text>
</comment>
<dbReference type="Proteomes" id="UP000324176">
    <property type="component" value="Unassembled WGS sequence"/>
</dbReference>
<organism evidence="1 2">
    <name type="scientific">Nitrosomonas communis</name>
    <dbReference type="NCBI Taxonomy" id="44574"/>
    <lineage>
        <taxon>Bacteria</taxon>
        <taxon>Pseudomonadati</taxon>
        <taxon>Pseudomonadota</taxon>
        <taxon>Betaproteobacteria</taxon>
        <taxon>Nitrosomonadales</taxon>
        <taxon>Nitrosomonadaceae</taxon>
        <taxon>Nitrosomonas</taxon>
    </lineage>
</organism>
<evidence type="ECO:0000313" key="2">
    <source>
        <dbReference type="Proteomes" id="UP000324176"/>
    </source>
</evidence>
<reference evidence="1 2" key="1">
    <citation type="submission" date="2019-07" db="EMBL/GenBank/DDBJ databases">
        <title>Active sludge and wastewater microbial communities from Klosterneuburg, Austria.</title>
        <authorList>
            <person name="Wagner M."/>
        </authorList>
    </citation>
    <scope>NUCLEOTIDE SEQUENCE [LARGE SCALE GENOMIC DNA]</scope>
    <source>
        <strain evidence="1 2">Nm2</strain>
    </source>
</reference>
<protein>
    <submittedName>
        <fullName evidence="1">Uncharacterized protein</fullName>
    </submittedName>
</protein>